<feature type="non-terminal residue" evidence="10">
    <location>
        <position position="868"/>
    </location>
</feature>
<keyword evidence="7" id="KW-0812">Transmembrane</keyword>
<evidence type="ECO:0000313" key="11">
    <source>
        <dbReference type="Proteomes" id="UP000827986"/>
    </source>
</evidence>
<feature type="compositionally biased region" description="Polar residues" evidence="6">
    <location>
        <begin position="56"/>
        <end position="67"/>
    </location>
</feature>
<comment type="caution">
    <text evidence="5">Lacks conserved residue(s) required for the propagation of feature annotation.</text>
</comment>
<evidence type="ECO:0000313" key="10">
    <source>
        <dbReference type="EMBL" id="KAH1167381.1"/>
    </source>
</evidence>
<reference evidence="10" key="1">
    <citation type="submission" date="2021-09" db="EMBL/GenBank/DDBJ databases">
        <title>The genome of Mauremys mutica provides insights into the evolution of semi-aquatic lifestyle.</title>
        <authorList>
            <person name="Gong S."/>
            <person name="Gao Y."/>
        </authorList>
    </citation>
    <scope>NUCLEOTIDE SEQUENCE</scope>
    <source>
        <strain evidence="10">MM-2020</strain>
        <tissue evidence="10">Muscle</tissue>
    </source>
</reference>
<dbReference type="InterPro" id="IPR001507">
    <property type="entry name" value="ZP_dom"/>
</dbReference>
<dbReference type="CDD" id="cd00041">
    <property type="entry name" value="CUB"/>
    <property type="match status" value="3"/>
</dbReference>
<proteinExistence type="predicted"/>
<dbReference type="PRINTS" id="PR00023">
    <property type="entry name" value="ZPELLUCIDA"/>
</dbReference>
<protein>
    <recommendedName>
        <fullName evidence="12">CUB and zona pellucida-like domains 1, tandem duplicate 1</fullName>
    </recommendedName>
</protein>
<dbReference type="PANTHER" id="PTHR24251:SF41">
    <property type="entry name" value="DELETED IN MALIGNANT BRAIN TUMORS 1 PROTEIN-LIKE"/>
    <property type="match status" value="1"/>
</dbReference>
<feature type="transmembrane region" description="Helical" evidence="7">
    <location>
        <begin position="786"/>
        <end position="805"/>
    </location>
</feature>
<accession>A0A9D3WUP6</accession>
<evidence type="ECO:0000256" key="2">
    <source>
        <dbReference type="ARBA" id="ARBA00022737"/>
    </source>
</evidence>
<organism evidence="10 11">
    <name type="scientific">Mauremys mutica</name>
    <name type="common">yellowpond turtle</name>
    <dbReference type="NCBI Taxonomy" id="74926"/>
    <lineage>
        <taxon>Eukaryota</taxon>
        <taxon>Metazoa</taxon>
        <taxon>Chordata</taxon>
        <taxon>Craniata</taxon>
        <taxon>Vertebrata</taxon>
        <taxon>Euteleostomi</taxon>
        <taxon>Archelosauria</taxon>
        <taxon>Testudinata</taxon>
        <taxon>Testudines</taxon>
        <taxon>Cryptodira</taxon>
        <taxon>Durocryptodira</taxon>
        <taxon>Testudinoidea</taxon>
        <taxon>Geoemydidae</taxon>
        <taxon>Geoemydinae</taxon>
        <taxon>Mauremys</taxon>
    </lineage>
</organism>
<feature type="region of interest" description="Disordered" evidence="6">
    <location>
        <begin position="56"/>
        <end position="91"/>
    </location>
</feature>
<keyword evidence="1" id="KW-0732">Signal</keyword>
<dbReference type="Pfam" id="PF00431">
    <property type="entry name" value="CUB"/>
    <property type="match status" value="3"/>
</dbReference>
<dbReference type="Gene3D" id="2.60.120.290">
    <property type="entry name" value="Spermadhesin, CUB domain"/>
    <property type="match status" value="3"/>
</dbReference>
<evidence type="ECO:0000256" key="3">
    <source>
        <dbReference type="ARBA" id="ARBA00023157"/>
    </source>
</evidence>
<dbReference type="PANTHER" id="PTHR24251">
    <property type="entry name" value="OVOCHYMASE-RELATED"/>
    <property type="match status" value="1"/>
</dbReference>
<evidence type="ECO:0000256" key="4">
    <source>
        <dbReference type="ARBA" id="ARBA00023180"/>
    </source>
</evidence>
<feature type="compositionally biased region" description="Polar residues" evidence="6">
    <location>
        <begin position="75"/>
        <end position="91"/>
    </location>
</feature>
<dbReference type="Pfam" id="PF23344">
    <property type="entry name" value="ZP-N"/>
    <property type="match status" value="1"/>
</dbReference>
<dbReference type="InterPro" id="IPR000859">
    <property type="entry name" value="CUB_dom"/>
</dbReference>
<evidence type="ECO:0000259" key="8">
    <source>
        <dbReference type="PROSITE" id="PS01180"/>
    </source>
</evidence>
<name>A0A9D3WUP6_9SAUR</name>
<keyword evidence="11" id="KW-1185">Reference proteome</keyword>
<dbReference type="InterPro" id="IPR042235">
    <property type="entry name" value="ZP-C_dom"/>
</dbReference>
<dbReference type="PROSITE" id="PS01180">
    <property type="entry name" value="CUB"/>
    <property type="match status" value="3"/>
</dbReference>
<dbReference type="AlphaFoldDB" id="A0A9D3WUP6"/>
<feature type="domain" description="CUB" evidence="8">
    <location>
        <begin position="235"/>
        <end position="340"/>
    </location>
</feature>
<dbReference type="SMART" id="SM00241">
    <property type="entry name" value="ZP"/>
    <property type="match status" value="1"/>
</dbReference>
<dbReference type="Gene3D" id="2.60.40.3210">
    <property type="entry name" value="Zona pellucida, ZP-N domain"/>
    <property type="match status" value="1"/>
</dbReference>
<gene>
    <name evidence="10" type="ORF">KIL84_002864</name>
</gene>
<keyword evidence="2" id="KW-0677">Repeat</keyword>
<evidence type="ECO:0008006" key="12">
    <source>
        <dbReference type="Google" id="ProtNLM"/>
    </source>
</evidence>
<sequence length="868" mass="97448">QISRAASIYFQAMCILKLIAFLAPLNPVKMYDSVTFIWLLLLYAASGQTTTEYTISLPPGNTTQGERTTYELPPSSASGTPVPPGNTTQGERTTYGDQCGGFLSNPSGSFSSPYYPGNGLITQCVWQIQIEYNRIVLVFSYVSLNCFQEFIEIYDGPLYASPLLGKICNGSNLSYVSSSNTLTVLLRRDSYNSEYGFSAYYTSLFSELPPSSASGTTVLPGNTTQGERTTYGDQCGGFLSNPSGSFSSPYYPGNGLITQCVWQIQIEYNRIVLVFSYVSLNCFQEFIEIYDGPLYASPLLGKICNGSNLSYVSSSNTLTVLLRRDSYNSEYGFSAYYTSLFPDTALPSTPPTTINSLPSTPPTTINSINGSCGGYLSTASGSFSSPFFPENYPVNVQCVWRIEVKNNYYIRLIFKHLELEVSYNCAYDFVEVYDGPLNTSPLLGRICDGSNYTFTSSSNTMTVLFSSDFSYTRSGFSAYYDSFPEKNNDTALACSGQYMLAVINRSYLQSLGYNAWDVYLNDSSCGPQQITETYVIFNIPFNGCGTIRQVKNNTIMYSNVIRTSPSGYIITRKSNFQFHVTCTMNQDTMVEIMYVAKGDTDISAAQHGRYDVNISFYESSNFSNPVYNSPYYVDLNQDLFLQATLYSSDSNLVMFTDTCMASPYSDGFTNLTYVLIRNGCVRDSTYSSYYSPMGYIVRFKFNAFKFLNRHATIYLQCKIVVCRAYDYSSRCYQGCLARRKRDTSPYQEKLDVVVGPVQRKKETNEDRKADPHKREFLEKDDVRSPFVLATLLLAGVVLVLIGALLRKMKRSLIKGMNRCECHRSAVIGDKEAVICQCCKDQLKRHTNSFPLRKMKTFFTYHTEAHYYM</sequence>
<dbReference type="SMART" id="SM00042">
    <property type="entry name" value="CUB"/>
    <property type="match status" value="3"/>
</dbReference>
<dbReference type="InterPro" id="IPR055355">
    <property type="entry name" value="ZP-C"/>
</dbReference>
<dbReference type="InterPro" id="IPR048290">
    <property type="entry name" value="ZP_chr"/>
</dbReference>
<dbReference type="SUPFAM" id="SSF49854">
    <property type="entry name" value="Spermadhesin, CUB domain"/>
    <property type="match status" value="3"/>
</dbReference>
<feature type="domain" description="CUB" evidence="8">
    <location>
        <begin position="99"/>
        <end position="204"/>
    </location>
</feature>
<evidence type="ECO:0000256" key="5">
    <source>
        <dbReference type="PROSITE-ProRule" id="PRU00059"/>
    </source>
</evidence>
<dbReference type="InterPro" id="IPR055356">
    <property type="entry name" value="ZP-N"/>
</dbReference>
<dbReference type="FunFam" id="2.60.40.4100:FF:000005">
    <property type="entry name" value="Deleted in malignant brain tumors 1"/>
    <property type="match status" value="1"/>
</dbReference>
<feature type="domain" description="CUB" evidence="8">
    <location>
        <begin position="372"/>
        <end position="483"/>
    </location>
</feature>
<dbReference type="InterPro" id="IPR035914">
    <property type="entry name" value="Sperma_CUB_dom_sf"/>
</dbReference>
<evidence type="ECO:0000259" key="9">
    <source>
        <dbReference type="PROSITE" id="PS51034"/>
    </source>
</evidence>
<dbReference type="FunFam" id="2.60.120.290:FF:000004">
    <property type="entry name" value="Metalloendopeptidase"/>
    <property type="match status" value="1"/>
</dbReference>
<feature type="domain" description="ZP" evidence="9">
    <location>
        <begin position="493"/>
        <end position="738"/>
    </location>
</feature>
<comment type="caution">
    <text evidence="10">The sequence shown here is derived from an EMBL/GenBank/DDBJ whole genome shotgun (WGS) entry which is preliminary data.</text>
</comment>
<keyword evidence="7" id="KW-0472">Membrane</keyword>
<evidence type="ECO:0000256" key="1">
    <source>
        <dbReference type="ARBA" id="ARBA00022729"/>
    </source>
</evidence>
<keyword evidence="3" id="KW-1015">Disulfide bond</keyword>
<keyword evidence="7" id="KW-1133">Transmembrane helix</keyword>
<evidence type="ECO:0000256" key="7">
    <source>
        <dbReference type="SAM" id="Phobius"/>
    </source>
</evidence>
<evidence type="ECO:0000256" key="6">
    <source>
        <dbReference type="SAM" id="MobiDB-lite"/>
    </source>
</evidence>
<keyword evidence="4" id="KW-0325">Glycoprotein</keyword>
<dbReference type="EMBL" id="JAHDVG010000486">
    <property type="protein sequence ID" value="KAH1167381.1"/>
    <property type="molecule type" value="Genomic_DNA"/>
</dbReference>
<dbReference type="Pfam" id="PF00100">
    <property type="entry name" value="Zona_pellucida"/>
    <property type="match status" value="1"/>
</dbReference>
<dbReference type="Gene3D" id="2.60.40.4100">
    <property type="entry name" value="Zona pellucida, ZP-C domain"/>
    <property type="match status" value="1"/>
</dbReference>
<dbReference type="Proteomes" id="UP000827986">
    <property type="component" value="Unassembled WGS sequence"/>
</dbReference>
<dbReference type="PROSITE" id="PS51034">
    <property type="entry name" value="ZP_2"/>
    <property type="match status" value="1"/>
</dbReference>